<evidence type="ECO:0000256" key="3">
    <source>
        <dbReference type="ARBA" id="ARBA00047806"/>
    </source>
</evidence>
<feature type="domain" description="Thioredoxin-like fold" evidence="8">
    <location>
        <begin position="256"/>
        <end position="338"/>
    </location>
</feature>
<organism evidence="9 10">
    <name type="scientific">Methylovulum psychrotolerans</name>
    <dbReference type="NCBI Taxonomy" id="1704499"/>
    <lineage>
        <taxon>Bacteria</taxon>
        <taxon>Pseudomonadati</taxon>
        <taxon>Pseudomonadota</taxon>
        <taxon>Gammaproteobacteria</taxon>
        <taxon>Methylococcales</taxon>
        <taxon>Methylococcaceae</taxon>
        <taxon>Methylovulum</taxon>
    </lineage>
</organism>
<dbReference type="Pfam" id="PF13098">
    <property type="entry name" value="Thioredoxin_2"/>
    <property type="match status" value="1"/>
</dbReference>
<dbReference type="GO" id="GO:0008113">
    <property type="term" value="F:peptide-methionine (S)-S-oxide reductase activity"/>
    <property type="evidence" value="ECO:0007669"/>
    <property type="project" value="UniProtKB-UniRule"/>
</dbReference>
<dbReference type="Gene3D" id="3.30.1060.10">
    <property type="entry name" value="Peptide methionine sulphoxide reductase MsrA"/>
    <property type="match status" value="1"/>
</dbReference>
<comment type="function">
    <text evidence="5">Has an important function as a repair enzyme for proteins that have been inactivated by oxidation. Catalyzes the reversible oxidation-reduction of methionine sulfoxide in proteins to methionine.</text>
</comment>
<proteinExistence type="inferred from homology"/>
<gene>
    <name evidence="5 9" type="primary">msrA</name>
    <name evidence="9" type="ORF">CEK71_13640</name>
</gene>
<sequence length="344" mass="37899">MNRRYRALGSLLMIGVLAVAVWVFLNPGLLEGKSRNPSLNKAAVNADTPYIVLGMGCFWGAEKRMQALAGVLDVEAGYAGGDLVQPSYQTLHDTEAAIQEGKAITNHAEVVKVYYDPKQTSLEQVLIQFWENHNPAQGNRQGNDIGSNYRSAIFYRTDEERHWAEQTRAIYQNNLAAAGIALPITTEIAPLKNYTSAESYHQDYLEKNPLGYCGLGGTGIAYADPNKPMQGGHAQSAQLAANPGGAGQSWQAIVLNSQEQLIVFESVDCGYCKRFDKDVLSVWHNPLPIVATYLTAPPKGWTLNQALFATPTMVLFQKQHEVARYTGYQGAQPFWQWLSEATAK</sequence>
<dbReference type="EMBL" id="CP022129">
    <property type="protein sequence ID" value="ASF47031.1"/>
    <property type="molecule type" value="Genomic_DNA"/>
</dbReference>
<dbReference type="InterPro" id="IPR036509">
    <property type="entry name" value="Met_Sox_Rdtase_MsrA_sf"/>
</dbReference>
<evidence type="ECO:0000259" key="8">
    <source>
        <dbReference type="Pfam" id="PF13098"/>
    </source>
</evidence>
<keyword evidence="6" id="KW-0812">Transmembrane</keyword>
<evidence type="ECO:0000313" key="10">
    <source>
        <dbReference type="Proteomes" id="UP000197019"/>
    </source>
</evidence>
<dbReference type="SUPFAM" id="SSF55068">
    <property type="entry name" value="Peptide methionine sulfoxide reductase"/>
    <property type="match status" value="1"/>
</dbReference>
<dbReference type="HAMAP" id="MF_01401">
    <property type="entry name" value="MsrA"/>
    <property type="match status" value="1"/>
</dbReference>
<comment type="similarity">
    <text evidence="1 5">Belongs to the MsrA Met sulfoxide reductase family.</text>
</comment>
<dbReference type="PANTHER" id="PTHR42799:SF2">
    <property type="entry name" value="MITOCHONDRIAL PEPTIDE METHIONINE SULFOXIDE REDUCTASE"/>
    <property type="match status" value="1"/>
</dbReference>
<keyword evidence="10" id="KW-1185">Reference proteome</keyword>
<reference evidence="9 10" key="1">
    <citation type="submission" date="2017-06" db="EMBL/GenBank/DDBJ databases">
        <title>Genome Sequencing of the methanotroph Methylovulum psychrotolerants str. HV10-M2 isolated from a high-altitude environment.</title>
        <authorList>
            <person name="Mateos-Rivera A."/>
        </authorList>
    </citation>
    <scope>NUCLEOTIDE SEQUENCE [LARGE SCALE GENOMIC DNA]</scope>
    <source>
        <strain evidence="9 10">HV10_M2</strain>
    </source>
</reference>
<dbReference type="AlphaFoldDB" id="A0A1Z4C0J8"/>
<dbReference type="InterPro" id="IPR012336">
    <property type="entry name" value="Thioredoxin-like_fold"/>
</dbReference>
<keyword evidence="2 5" id="KW-0560">Oxidoreductase</keyword>
<protein>
    <recommendedName>
        <fullName evidence="5">Peptide methionine sulfoxide reductase MsrA</fullName>
        <shortName evidence="5">Protein-methionine-S-oxide reductase</shortName>
        <ecNumber evidence="5">1.8.4.11</ecNumber>
    </recommendedName>
    <alternativeName>
        <fullName evidence="5">Peptide-methionine (S)-S-oxide reductase</fullName>
        <shortName evidence="5">Peptide Met(O) reductase</shortName>
    </alternativeName>
</protein>
<evidence type="ECO:0000259" key="7">
    <source>
        <dbReference type="Pfam" id="PF01625"/>
    </source>
</evidence>
<dbReference type="KEGG" id="mpsy:CEK71_13640"/>
<dbReference type="GO" id="GO:0005737">
    <property type="term" value="C:cytoplasm"/>
    <property type="evidence" value="ECO:0007669"/>
    <property type="project" value="TreeGrafter"/>
</dbReference>
<feature type="active site" evidence="5">
    <location>
        <position position="57"/>
    </location>
</feature>
<comment type="catalytic activity">
    <reaction evidence="3 5">
        <text>L-methionyl-[protein] + [thioredoxin]-disulfide + H2O = L-methionyl-(S)-S-oxide-[protein] + [thioredoxin]-dithiol</text>
        <dbReference type="Rhea" id="RHEA:14217"/>
        <dbReference type="Rhea" id="RHEA-COMP:10698"/>
        <dbReference type="Rhea" id="RHEA-COMP:10700"/>
        <dbReference type="Rhea" id="RHEA-COMP:12313"/>
        <dbReference type="Rhea" id="RHEA-COMP:12315"/>
        <dbReference type="ChEBI" id="CHEBI:15377"/>
        <dbReference type="ChEBI" id="CHEBI:16044"/>
        <dbReference type="ChEBI" id="CHEBI:29950"/>
        <dbReference type="ChEBI" id="CHEBI:44120"/>
        <dbReference type="ChEBI" id="CHEBI:50058"/>
        <dbReference type="EC" id="1.8.4.11"/>
    </reaction>
</comment>
<dbReference type="InterPro" id="IPR050162">
    <property type="entry name" value="MsrA_MetSO_reductase"/>
</dbReference>
<name>A0A1Z4C0J8_9GAMM</name>
<feature type="transmembrane region" description="Helical" evidence="6">
    <location>
        <begin position="7"/>
        <end position="25"/>
    </location>
</feature>
<evidence type="ECO:0000256" key="2">
    <source>
        <dbReference type="ARBA" id="ARBA00023002"/>
    </source>
</evidence>
<dbReference type="SUPFAM" id="SSF52833">
    <property type="entry name" value="Thioredoxin-like"/>
    <property type="match status" value="1"/>
</dbReference>
<dbReference type="InterPro" id="IPR002569">
    <property type="entry name" value="Met_Sox_Rdtase_MsrA_dom"/>
</dbReference>
<feature type="domain" description="Peptide methionine sulphoxide reductase MsrA" evidence="7">
    <location>
        <begin position="51"/>
        <end position="213"/>
    </location>
</feature>
<dbReference type="Proteomes" id="UP000197019">
    <property type="component" value="Chromosome"/>
</dbReference>
<dbReference type="OrthoDB" id="4174719at2"/>
<evidence type="ECO:0000256" key="6">
    <source>
        <dbReference type="SAM" id="Phobius"/>
    </source>
</evidence>
<keyword evidence="6" id="KW-0472">Membrane</keyword>
<evidence type="ECO:0000256" key="1">
    <source>
        <dbReference type="ARBA" id="ARBA00005591"/>
    </source>
</evidence>
<dbReference type="PANTHER" id="PTHR42799">
    <property type="entry name" value="MITOCHONDRIAL PEPTIDE METHIONINE SULFOXIDE REDUCTASE"/>
    <property type="match status" value="1"/>
</dbReference>
<accession>A0A1Z4C0J8</accession>
<dbReference type="InterPro" id="IPR036249">
    <property type="entry name" value="Thioredoxin-like_sf"/>
</dbReference>
<dbReference type="GO" id="GO:0034599">
    <property type="term" value="P:cellular response to oxidative stress"/>
    <property type="evidence" value="ECO:0007669"/>
    <property type="project" value="TreeGrafter"/>
</dbReference>
<dbReference type="EC" id="1.8.4.11" evidence="5"/>
<evidence type="ECO:0000256" key="4">
    <source>
        <dbReference type="ARBA" id="ARBA00048782"/>
    </source>
</evidence>
<keyword evidence="6" id="KW-1133">Transmembrane helix</keyword>
<dbReference type="NCBIfam" id="TIGR00401">
    <property type="entry name" value="msrA"/>
    <property type="match status" value="1"/>
</dbReference>
<dbReference type="Pfam" id="PF01625">
    <property type="entry name" value="PMSR"/>
    <property type="match status" value="1"/>
</dbReference>
<evidence type="ECO:0000313" key="9">
    <source>
        <dbReference type="EMBL" id="ASF47031.1"/>
    </source>
</evidence>
<dbReference type="Gene3D" id="3.40.30.10">
    <property type="entry name" value="Glutaredoxin"/>
    <property type="match status" value="1"/>
</dbReference>
<evidence type="ECO:0000256" key="5">
    <source>
        <dbReference type="HAMAP-Rule" id="MF_01401"/>
    </source>
</evidence>
<comment type="catalytic activity">
    <reaction evidence="4 5">
        <text>[thioredoxin]-disulfide + L-methionine + H2O = L-methionine (S)-S-oxide + [thioredoxin]-dithiol</text>
        <dbReference type="Rhea" id="RHEA:19993"/>
        <dbReference type="Rhea" id="RHEA-COMP:10698"/>
        <dbReference type="Rhea" id="RHEA-COMP:10700"/>
        <dbReference type="ChEBI" id="CHEBI:15377"/>
        <dbReference type="ChEBI" id="CHEBI:29950"/>
        <dbReference type="ChEBI" id="CHEBI:50058"/>
        <dbReference type="ChEBI" id="CHEBI:57844"/>
        <dbReference type="ChEBI" id="CHEBI:58772"/>
        <dbReference type="EC" id="1.8.4.11"/>
    </reaction>
</comment>
<dbReference type="RefSeq" id="WP_088619903.1">
    <property type="nucleotide sequence ID" value="NZ_CP022129.1"/>
</dbReference>
<dbReference type="GO" id="GO:0033744">
    <property type="term" value="F:L-methionine:thioredoxin-disulfide S-oxidoreductase activity"/>
    <property type="evidence" value="ECO:0007669"/>
    <property type="project" value="RHEA"/>
</dbReference>